<dbReference type="InterPro" id="IPR018461">
    <property type="entry name" value="Na/H_Antiport_NhaC-like_C"/>
</dbReference>
<evidence type="ECO:0000313" key="11">
    <source>
        <dbReference type="EMBL" id="SNZ20248.1"/>
    </source>
</evidence>
<dbReference type="PANTHER" id="PTHR33451:SF3">
    <property type="entry name" value="MALATE-2H(+)_NA(+)-LACTATE ANTIPORTER"/>
    <property type="match status" value="1"/>
</dbReference>
<feature type="transmembrane region" description="Helical" evidence="9">
    <location>
        <begin position="74"/>
        <end position="103"/>
    </location>
</feature>
<reference evidence="11 12" key="1">
    <citation type="submission" date="2017-09" db="EMBL/GenBank/DDBJ databases">
        <authorList>
            <person name="Ehlers B."/>
            <person name="Leendertz F.H."/>
        </authorList>
    </citation>
    <scope>NUCLEOTIDE SEQUENCE [LARGE SCALE GENOMIC DNA]</scope>
    <source>
        <strain evidence="11 12">DSM 18289</strain>
    </source>
</reference>
<feature type="transmembrane region" description="Helical" evidence="9">
    <location>
        <begin position="136"/>
        <end position="159"/>
    </location>
</feature>
<evidence type="ECO:0000256" key="3">
    <source>
        <dbReference type="ARBA" id="ARBA00022449"/>
    </source>
</evidence>
<keyword evidence="12" id="KW-1185">Reference proteome</keyword>
<evidence type="ECO:0000256" key="9">
    <source>
        <dbReference type="SAM" id="Phobius"/>
    </source>
</evidence>
<evidence type="ECO:0000313" key="12">
    <source>
        <dbReference type="Proteomes" id="UP000219439"/>
    </source>
</evidence>
<feature type="transmembrane region" description="Helical" evidence="9">
    <location>
        <begin position="437"/>
        <end position="458"/>
    </location>
</feature>
<feature type="transmembrane region" description="Helical" evidence="9">
    <location>
        <begin position="345"/>
        <end position="367"/>
    </location>
</feature>
<dbReference type="Pfam" id="PF03553">
    <property type="entry name" value="Na_H_antiporter"/>
    <property type="match status" value="1"/>
</dbReference>
<dbReference type="GO" id="GO:0005886">
    <property type="term" value="C:plasma membrane"/>
    <property type="evidence" value="ECO:0007669"/>
    <property type="project" value="UniProtKB-SubCell"/>
</dbReference>
<name>A0A285PFM2_9HYPH</name>
<organism evidence="11 12">
    <name type="scientific">Cohaesibacter gelatinilyticus</name>
    <dbReference type="NCBI Taxonomy" id="372072"/>
    <lineage>
        <taxon>Bacteria</taxon>
        <taxon>Pseudomonadati</taxon>
        <taxon>Pseudomonadota</taxon>
        <taxon>Alphaproteobacteria</taxon>
        <taxon>Hyphomicrobiales</taxon>
        <taxon>Cohaesibacteraceae</taxon>
    </lineage>
</organism>
<proteinExistence type="inferred from homology"/>
<feature type="transmembrane region" description="Helical" evidence="9">
    <location>
        <begin position="315"/>
        <end position="338"/>
    </location>
</feature>
<evidence type="ECO:0000256" key="4">
    <source>
        <dbReference type="ARBA" id="ARBA00022475"/>
    </source>
</evidence>
<dbReference type="InterPro" id="IPR052180">
    <property type="entry name" value="NhaC_Na-H+_Antiporter"/>
</dbReference>
<feature type="transmembrane region" description="Helical" evidence="9">
    <location>
        <begin position="236"/>
        <end position="255"/>
    </location>
</feature>
<sequence length="478" mass="49895">MENNKTSPSFAQSALTFGLIVATIGIGLFILKISLHSLMLVCLVIATFSAWRLAGGDFTSIRNAMNDGISRAFGAIYIFILIGVLVAAFIQSGTVATLIYYGLEFISPAVFLPAGLILCAFMSVATGTSWGTVGTAGVVLIGMGGAMDIPLAIVAGVVVSGACFGDKMSPVSDTTNLAAMSSEVDLYKHIRSMTYTTGPTFLIVLVIYAVIGMQFADNAMSVDRVNAMIEALDNTYAINLFCLLPFIVMIALTAAKVSAEPAMVAAAATAVILAIFMQGADPVAVMNALYSGGGKGSTGIEALDGLLGRGGISSMMWTLSLALMALALGGILYGFGFLQSLISVVLIRIKSAFSLVTSTIVTCLVGNMTMGEAYMSIILGGQLFGTAYDEKGIDRSVMSRSLEEGATLTTVLIPWTTGGAFFAATLGVNVLDYAPWALLNWMNPIIAILFALFGLFIFKAKPKKEETTTAKAVPASAG</sequence>
<feature type="transmembrane region" description="Helical" evidence="9">
    <location>
        <begin position="12"/>
        <end position="31"/>
    </location>
</feature>
<dbReference type="OrthoDB" id="9762978at2"/>
<accession>A0A285PFM2</accession>
<protein>
    <submittedName>
        <fullName evidence="11">Transporter, NhaC family</fullName>
    </submittedName>
</protein>
<keyword evidence="2" id="KW-0813">Transport</keyword>
<feature type="domain" description="Na+/H+ antiporter NhaC-like C-terminal" evidence="10">
    <location>
        <begin position="161"/>
        <end position="455"/>
    </location>
</feature>
<dbReference type="EMBL" id="OBEL01000004">
    <property type="protein sequence ID" value="SNZ20248.1"/>
    <property type="molecule type" value="Genomic_DNA"/>
</dbReference>
<dbReference type="Proteomes" id="UP000219439">
    <property type="component" value="Unassembled WGS sequence"/>
</dbReference>
<feature type="transmembrane region" description="Helical" evidence="9">
    <location>
        <begin position="195"/>
        <end position="216"/>
    </location>
</feature>
<keyword evidence="5 9" id="KW-0812">Transmembrane</keyword>
<dbReference type="NCBIfam" id="TIGR00931">
    <property type="entry name" value="antiport_nhaC"/>
    <property type="match status" value="1"/>
</dbReference>
<evidence type="ECO:0000256" key="7">
    <source>
        <dbReference type="ARBA" id="ARBA00023136"/>
    </source>
</evidence>
<evidence type="ECO:0000256" key="2">
    <source>
        <dbReference type="ARBA" id="ARBA00022448"/>
    </source>
</evidence>
<evidence type="ECO:0000256" key="6">
    <source>
        <dbReference type="ARBA" id="ARBA00022989"/>
    </source>
</evidence>
<dbReference type="AlphaFoldDB" id="A0A285PFM2"/>
<gene>
    <name evidence="11" type="ORF">SAMN06265368_3351</name>
</gene>
<keyword evidence="3" id="KW-0050">Antiport</keyword>
<evidence type="ECO:0000256" key="8">
    <source>
        <dbReference type="ARBA" id="ARBA00038435"/>
    </source>
</evidence>
<feature type="transmembrane region" description="Helical" evidence="9">
    <location>
        <begin position="110"/>
        <end position="130"/>
    </location>
</feature>
<keyword evidence="4" id="KW-1003">Cell membrane</keyword>
<evidence type="ECO:0000259" key="10">
    <source>
        <dbReference type="Pfam" id="PF03553"/>
    </source>
</evidence>
<keyword evidence="7 9" id="KW-0472">Membrane</keyword>
<evidence type="ECO:0000256" key="5">
    <source>
        <dbReference type="ARBA" id="ARBA00022692"/>
    </source>
</evidence>
<feature type="transmembrane region" description="Helical" evidence="9">
    <location>
        <begin position="38"/>
        <end position="54"/>
    </location>
</feature>
<keyword evidence="6 9" id="KW-1133">Transmembrane helix</keyword>
<evidence type="ECO:0000256" key="1">
    <source>
        <dbReference type="ARBA" id="ARBA00004651"/>
    </source>
</evidence>
<dbReference type="PANTHER" id="PTHR33451">
    <property type="entry name" value="MALATE-2H(+)/NA(+)-LACTATE ANTIPORTER"/>
    <property type="match status" value="1"/>
</dbReference>
<comment type="similarity">
    <text evidence="8">Belongs to the NhaC Na(+)/H(+) (TC 2.A.35) antiporter family.</text>
</comment>
<feature type="transmembrane region" description="Helical" evidence="9">
    <location>
        <begin position="411"/>
        <end position="431"/>
    </location>
</feature>
<dbReference type="InterPro" id="IPR004770">
    <property type="entry name" value="Na/H_antiport_NhaC"/>
</dbReference>
<comment type="subcellular location">
    <subcellularLocation>
        <location evidence="1">Cell membrane</location>
        <topology evidence="1">Multi-pass membrane protein</topology>
    </subcellularLocation>
</comment>
<dbReference type="RefSeq" id="WP_097154615.1">
    <property type="nucleotide sequence ID" value="NZ_OBEL01000004.1"/>
</dbReference>
<dbReference type="GO" id="GO:0015297">
    <property type="term" value="F:antiporter activity"/>
    <property type="evidence" value="ECO:0007669"/>
    <property type="project" value="UniProtKB-KW"/>
</dbReference>